<feature type="non-terminal residue" evidence="1">
    <location>
        <position position="1"/>
    </location>
</feature>
<proteinExistence type="predicted"/>
<dbReference type="EMBL" id="LAZR01048456">
    <property type="protein sequence ID" value="KKK91889.1"/>
    <property type="molecule type" value="Genomic_DNA"/>
</dbReference>
<gene>
    <name evidence="1" type="ORF">LCGC14_2708440</name>
</gene>
<evidence type="ECO:0000313" key="1">
    <source>
        <dbReference type="EMBL" id="KKK91889.1"/>
    </source>
</evidence>
<name>A0A0F9BMT2_9ZZZZ</name>
<organism evidence="1">
    <name type="scientific">marine sediment metagenome</name>
    <dbReference type="NCBI Taxonomy" id="412755"/>
    <lineage>
        <taxon>unclassified sequences</taxon>
        <taxon>metagenomes</taxon>
        <taxon>ecological metagenomes</taxon>
    </lineage>
</organism>
<protein>
    <submittedName>
        <fullName evidence="1">Uncharacterized protein</fullName>
    </submittedName>
</protein>
<dbReference type="AlphaFoldDB" id="A0A0F9BMT2"/>
<accession>A0A0F9BMT2</accession>
<comment type="caution">
    <text evidence="1">The sequence shown here is derived from an EMBL/GenBank/DDBJ whole genome shotgun (WGS) entry which is preliminary data.</text>
</comment>
<reference evidence="1" key="1">
    <citation type="journal article" date="2015" name="Nature">
        <title>Complex archaea that bridge the gap between prokaryotes and eukaryotes.</title>
        <authorList>
            <person name="Spang A."/>
            <person name="Saw J.H."/>
            <person name="Jorgensen S.L."/>
            <person name="Zaremba-Niedzwiedzka K."/>
            <person name="Martijn J."/>
            <person name="Lind A.E."/>
            <person name="van Eijk R."/>
            <person name="Schleper C."/>
            <person name="Guy L."/>
            <person name="Ettema T.J."/>
        </authorList>
    </citation>
    <scope>NUCLEOTIDE SEQUENCE</scope>
</reference>
<sequence>SASYRPSLCRMRGHGSRGDPVDVMKGVSSATTCAIIWVDTPEQLAAERKQVHENLKHFGANNLAYQYSEYGHPEPLAQSDDTFCSHLGVSDEFFASYKHALDEDVCTLAERRVFEYNLRSLLHIKGLARRHEIELPK</sequence>